<dbReference type="GO" id="GO:0015562">
    <property type="term" value="F:efflux transmembrane transporter activity"/>
    <property type="evidence" value="ECO:0007669"/>
    <property type="project" value="TreeGrafter"/>
</dbReference>
<dbReference type="AlphaFoldDB" id="A0A8J3M3D0"/>
<evidence type="ECO:0000259" key="4">
    <source>
        <dbReference type="Pfam" id="PF25967"/>
    </source>
</evidence>
<dbReference type="Gene3D" id="2.40.50.100">
    <property type="match status" value="1"/>
</dbReference>
<reference evidence="5" key="1">
    <citation type="journal article" date="2014" name="Int. J. Syst. Evol. Microbiol.">
        <title>Complete genome sequence of Corynebacterium casei LMG S-19264T (=DSM 44701T), isolated from a smear-ripened cheese.</title>
        <authorList>
            <consortium name="US DOE Joint Genome Institute (JGI-PGF)"/>
            <person name="Walter F."/>
            <person name="Albersmeier A."/>
            <person name="Kalinowski J."/>
            <person name="Ruckert C."/>
        </authorList>
    </citation>
    <scope>NUCLEOTIDE SEQUENCE</scope>
    <source>
        <strain evidence="5">KCTC 42650</strain>
    </source>
</reference>
<evidence type="ECO:0000256" key="2">
    <source>
        <dbReference type="SAM" id="Coils"/>
    </source>
</evidence>
<dbReference type="Gene3D" id="2.40.30.170">
    <property type="match status" value="1"/>
</dbReference>
<feature type="domain" description="Multidrug resistance protein MdtA-like C-terminal permuted SH3" evidence="4">
    <location>
        <begin position="284"/>
        <end position="341"/>
    </location>
</feature>
<comment type="caution">
    <text evidence="5">The sequence shown here is derived from an EMBL/GenBank/DDBJ whole genome shotgun (WGS) entry which is preliminary data.</text>
</comment>
<reference evidence="5" key="2">
    <citation type="submission" date="2020-09" db="EMBL/GenBank/DDBJ databases">
        <authorList>
            <person name="Sun Q."/>
            <person name="Kim S."/>
        </authorList>
    </citation>
    <scope>NUCLEOTIDE SEQUENCE</scope>
    <source>
        <strain evidence="5">KCTC 42650</strain>
    </source>
</reference>
<keyword evidence="6" id="KW-1185">Reference proteome</keyword>
<sequence>MANRAFLKVAMALMLCASAALADQTLTVTATPATTTEFSRRLWLTGEIAAPDTLRAAFPTGGRITTIEVDDGDHVAAGAELARIDRVQQEQALRGANASVAAAVAELNAARDNEARQAHLFERGATTRANRDAATDRLAAAVARQAQAEAELAQARTALEDTVLLAPASGTVIRRLAEPGQIIGAAQPILELALGEGYEAVFNVPEAVLTNAAQNATPPVVQLSPIDRPDVAVTGRVREISPLVNVATGTVQVKVAMNASLPGLSYGDAVRGSAVQSDGKGIALPWSVLSATAEGPAVWIVDEASMSVLLRPVTISRYTSDRIFIETGLEEGEMVVTLGAQLLYPGRKVRLSEAAK</sequence>
<dbReference type="Gene3D" id="2.40.420.20">
    <property type="match status" value="1"/>
</dbReference>
<keyword evidence="3" id="KW-0732">Signal</keyword>
<dbReference type="PANTHER" id="PTHR30469:SF38">
    <property type="entry name" value="HLYD FAMILY SECRETION PROTEIN"/>
    <property type="match status" value="1"/>
</dbReference>
<gene>
    <name evidence="5" type="ORF">GCM10017056_02000</name>
</gene>
<dbReference type="Gene3D" id="1.10.287.470">
    <property type="entry name" value="Helix hairpin bin"/>
    <property type="match status" value="1"/>
</dbReference>
<feature type="coiled-coil region" evidence="2">
    <location>
        <begin position="131"/>
        <end position="158"/>
    </location>
</feature>
<name>A0A8J3M3D0_9RHOB</name>
<dbReference type="Pfam" id="PF25967">
    <property type="entry name" value="RND-MFP_C"/>
    <property type="match status" value="1"/>
</dbReference>
<comment type="similarity">
    <text evidence="1">Belongs to the membrane fusion protein (MFP) (TC 8.A.1) family.</text>
</comment>
<organism evidence="5 6">
    <name type="scientific">Seohaeicola zhoushanensis</name>
    <dbReference type="NCBI Taxonomy" id="1569283"/>
    <lineage>
        <taxon>Bacteria</taxon>
        <taxon>Pseudomonadati</taxon>
        <taxon>Pseudomonadota</taxon>
        <taxon>Alphaproteobacteria</taxon>
        <taxon>Rhodobacterales</taxon>
        <taxon>Roseobacteraceae</taxon>
        <taxon>Seohaeicola</taxon>
    </lineage>
</organism>
<dbReference type="SUPFAM" id="SSF111369">
    <property type="entry name" value="HlyD-like secretion proteins"/>
    <property type="match status" value="1"/>
</dbReference>
<dbReference type="Proteomes" id="UP000626220">
    <property type="component" value="Unassembled WGS sequence"/>
</dbReference>
<feature type="chain" id="PRO_5035301595" evidence="3">
    <location>
        <begin position="23"/>
        <end position="356"/>
    </location>
</feature>
<dbReference type="RefSeq" id="WP_189678166.1">
    <property type="nucleotide sequence ID" value="NZ_BNCJ01000001.1"/>
</dbReference>
<dbReference type="InterPro" id="IPR058627">
    <property type="entry name" value="MdtA-like_C"/>
</dbReference>
<dbReference type="EMBL" id="BNCJ01000001">
    <property type="protein sequence ID" value="GHF34139.1"/>
    <property type="molecule type" value="Genomic_DNA"/>
</dbReference>
<evidence type="ECO:0000313" key="6">
    <source>
        <dbReference type="Proteomes" id="UP000626220"/>
    </source>
</evidence>
<dbReference type="InterPro" id="IPR006143">
    <property type="entry name" value="RND_pump_MFP"/>
</dbReference>
<evidence type="ECO:0000313" key="5">
    <source>
        <dbReference type="EMBL" id="GHF34139.1"/>
    </source>
</evidence>
<evidence type="ECO:0000256" key="3">
    <source>
        <dbReference type="SAM" id="SignalP"/>
    </source>
</evidence>
<accession>A0A8J3M3D0</accession>
<protein>
    <submittedName>
        <fullName evidence="5">Acriflavin resistance protein</fullName>
    </submittedName>
</protein>
<proteinExistence type="inferred from homology"/>
<feature type="signal peptide" evidence="3">
    <location>
        <begin position="1"/>
        <end position="22"/>
    </location>
</feature>
<dbReference type="NCBIfam" id="TIGR01730">
    <property type="entry name" value="RND_mfp"/>
    <property type="match status" value="1"/>
</dbReference>
<dbReference type="GO" id="GO:1990281">
    <property type="term" value="C:efflux pump complex"/>
    <property type="evidence" value="ECO:0007669"/>
    <property type="project" value="TreeGrafter"/>
</dbReference>
<dbReference type="PANTHER" id="PTHR30469">
    <property type="entry name" value="MULTIDRUG RESISTANCE PROTEIN MDTA"/>
    <property type="match status" value="1"/>
</dbReference>
<keyword evidence="2" id="KW-0175">Coiled coil</keyword>
<evidence type="ECO:0000256" key="1">
    <source>
        <dbReference type="ARBA" id="ARBA00009477"/>
    </source>
</evidence>